<dbReference type="RefSeq" id="WP_052733675.1">
    <property type="nucleotide sequence ID" value="NZ_BBWU01000001.1"/>
</dbReference>
<dbReference type="GO" id="GO:0000155">
    <property type="term" value="F:phosphorelay sensor kinase activity"/>
    <property type="evidence" value="ECO:0007669"/>
    <property type="project" value="InterPro"/>
</dbReference>
<dbReference type="InterPro" id="IPR003661">
    <property type="entry name" value="HisK_dim/P_dom"/>
</dbReference>
<dbReference type="PRINTS" id="PR00344">
    <property type="entry name" value="BCTRLSENSOR"/>
</dbReference>
<dbReference type="PROSITE" id="PS50109">
    <property type="entry name" value="HIS_KIN"/>
    <property type="match status" value="1"/>
</dbReference>
<comment type="caution">
    <text evidence="10">The sequence shown here is derived from an EMBL/GenBank/DDBJ whole genome shotgun (WGS) entry which is preliminary data.</text>
</comment>
<dbReference type="InterPro" id="IPR000700">
    <property type="entry name" value="PAS-assoc_C"/>
</dbReference>
<dbReference type="SUPFAM" id="SSF55874">
    <property type="entry name" value="ATPase domain of HSP90 chaperone/DNA topoisomerase II/histidine kinase"/>
    <property type="match status" value="1"/>
</dbReference>
<dbReference type="AlphaFoldDB" id="A0A0E9MKD0"/>
<dbReference type="CDD" id="cd00130">
    <property type="entry name" value="PAS"/>
    <property type="match status" value="1"/>
</dbReference>
<feature type="modified residue" description="4-aspartylphosphate" evidence="4">
    <location>
        <position position="63"/>
    </location>
</feature>
<dbReference type="Proteomes" id="UP000033202">
    <property type="component" value="Unassembled WGS sequence"/>
</dbReference>
<evidence type="ECO:0000259" key="8">
    <source>
        <dbReference type="PROSITE" id="PS50112"/>
    </source>
</evidence>
<dbReference type="InterPro" id="IPR011006">
    <property type="entry name" value="CheY-like_superfamily"/>
</dbReference>
<dbReference type="InterPro" id="IPR003594">
    <property type="entry name" value="HATPase_dom"/>
</dbReference>
<evidence type="ECO:0000256" key="2">
    <source>
        <dbReference type="ARBA" id="ARBA00012438"/>
    </source>
</evidence>
<dbReference type="InterPro" id="IPR004358">
    <property type="entry name" value="Sig_transdc_His_kin-like_C"/>
</dbReference>
<dbReference type="SUPFAM" id="SSF55785">
    <property type="entry name" value="PYP-like sensor domain (PAS domain)"/>
    <property type="match status" value="1"/>
</dbReference>
<evidence type="ECO:0000256" key="1">
    <source>
        <dbReference type="ARBA" id="ARBA00000085"/>
    </source>
</evidence>
<dbReference type="FunFam" id="3.30.450.20:FF:000099">
    <property type="entry name" value="Sensory box sensor histidine kinase"/>
    <property type="match status" value="1"/>
</dbReference>
<dbReference type="SMART" id="SM00388">
    <property type="entry name" value="HisKA"/>
    <property type="match status" value="1"/>
</dbReference>
<reference evidence="10 11" key="1">
    <citation type="submission" date="2015-04" db="EMBL/GenBank/DDBJ databases">
        <title>Whole genome shotgun sequence of Sphingomonas changbaiensis NBRC 104936.</title>
        <authorList>
            <person name="Katano-Makiyama Y."/>
            <person name="Hosoyama A."/>
            <person name="Hashimoto M."/>
            <person name="Noguchi M."/>
            <person name="Tsuchikane K."/>
            <person name="Ohji S."/>
            <person name="Yamazoe A."/>
            <person name="Ichikawa N."/>
            <person name="Kimura A."/>
            <person name="Fujita N."/>
        </authorList>
    </citation>
    <scope>NUCLEOTIDE SEQUENCE [LARGE SCALE GENOMIC DNA]</scope>
    <source>
        <strain evidence="10 11">NBRC 104936</strain>
    </source>
</reference>
<keyword evidence="11" id="KW-1185">Reference proteome</keyword>
<dbReference type="SMART" id="SM00091">
    <property type="entry name" value="PAS"/>
    <property type="match status" value="1"/>
</dbReference>
<dbReference type="Gene3D" id="3.30.450.20">
    <property type="entry name" value="PAS domain"/>
    <property type="match status" value="1"/>
</dbReference>
<accession>A0A0E9MKD0</accession>
<dbReference type="CDD" id="cd00082">
    <property type="entry name" value="HisKA"/>
    <property type="match status" value="1"/>
</dbReference>
<evidence type="ECO:0000256" key="4">
    <source>
        <dbReference type="PROSITE-ProRule" id="PRU00169"/>
    </source>
</evidence>
<dbReference type="SUPFAM" id="SSF47384">
    <property type="entry name" value="Homodimeric domain of signal transducing histidine kinase"/>
    <property type="match status" value="1"/>
</dbReference>
<name>A0A0E9MKD0_9SPHN</name>
<dbReference type="Pfam" id="PF00072">
    <property type="entry name" value="Response_reg"/>
    <property type="match status" value="2"/>
</dbReference>
<dbReference type="SUPFAM" id="SSF52172">
    <property type="entry name" value="CheY-like"/>
    <property type="match status" value="2"/>
</dbReference>
<dbReference type="PROSITE" id="PS50110">
    <property type="entry name" value="RESPONSE_REGULATORY"/>
    <property type="match status" value="2"/>
</dbReference>
<dbReference type="NCBIfam" id="TIGR00229">
    <property type="entry name" value="sensory_box"/>
    <property type="match status" value="1"/>
</dbReference>
<feature type="domain" description="Response regulatory" evidence="7">
    <location>
        <begin position="550"/>
        <end position="661"/>
    </location>
</feature>
<dbReference type="Pfam" id="PF08448">
    <property type="entry name" value="PAS_4"/>
    <property type="match status" value="1"/>
</dbReference>
<dbReference type="Gene3D" id="3.40.50.2300">
    <property type="match status" value="2"/>
</dbReference>
<feature type="domain" description="PAS" evidence="8">
    <location>
        <begin position="146"/>
        <end position="188"/>
    </location>
</feature>
<dbReference type="InterPro" id="IPR035965">
    <property type="entry name" value="PAS-like_dom_sf"/>
</dbReference>
<protein>
    <recommendedName>
        <fullName evidence="2">histidine kinase</fullName>
        <ecNumber evidence="2">2.7.13.3</ecNumber>
    </recommendedName>
</protein>
<evidence type="ECO:0000313" key="11">
    <source>
        <dbReference type="Proteomes" id="UP000033202"/>
    </source>
</evidence>
<dbReference type="SMART" id="SM00086">
    <property type="entry name" value="PAC"/>
    <property type="match status" value="1"/>
</dbReference>
<evidence type="ECO:0000256" key="5">
    <source>
        <dbReference type="SAM" id="Coils"/>
    </source>
</evidence>
<dbReference type="STRING" id="1219043.SCH01S_01_00290"/>
<keyword evidence="5" id="KW-0175">Coiled coil</keyword>
<dbReference type="CDD" id="cd00156">
    <property type="entry name" value="REC"/>
    <property type="match status" value="2"/>
</dbReference>
<dbReference type="OrthoDB" id="9796100at2"/>
<evidence type="ECO:0000259" key="6">
    <source>
        <dbReference type="PROSITE" id="PS50109"/>
    </source>
</evidence>
<dbReference type="EMBL" id="BBWU01000001">
    <property type="protein sequence ID" value="GAO37866.1"/>
    <property type="molecule type" value="Genomic_DNA"/>
</dbReference>
<dbReference type="PANTHER" id="PTHR43065:SF42">
    <property type="entry name" value="TWO-COMPONENT SENSOR PPRA"/>
    <property type="match status" value="1"/>
</dbReference>
<feature type="coiled-coil region" evidence="5">
    <location>
        <begin position="266"/>
        <end position="293"/>
    </location>
</feature>
<evidence type="ECO:0000259" key="7">
    <source>
        <dbReference type="PROSITE" id="PS50110"/>
    </source>
</evidence>
<evidence type="ECO:0000256" key="3">
    <source>
        <dbReference type="ARBA" id="ARBA00022553"/>
    </source>
</evidence>
<dbReference type="EC" id="2.7.13.3" evidence="2"/>
<dbReference type="Gene3D" id="3.30.565.10">
    <property type="entry name" value="Histidine kinase-like ATPase, C-terminal domain"/>
    <property type="match status" value="1"/>
</dbReference>
<dbReference type="PANTHER" id="PTHR43065">
    <property type="entry name" value="SENSOR HISTIDINE KINASE"/>
    <property type="match status" value="1"/>
</dbReference>
<dbReference type="Pfam" id="PF00512">
    <property type="entry name" value="HisKA"/>
    <property type="match status" value="1"/>
</dbReference>
<proteinExistence type="predicted"/>
<feature type="domain" description="Histidine kinase" evidence="6">
    <location>
        <begin position="309"/>
        <end position="529"/>
    </location>
</feature>
<dbReference type="InterPro" id="IPR036097">
    <property type="entry name" value="HisK_dim/P_sf"/>
</dbReference>
<evidence type="ECO:0000313" key="10">
    <source>
        <dbReference type="EMBL" id="GAO37866.1"/>
    </source>
</evidence>
<gene>
    <name evidence="10" type="ORF">SCH01S_01_00290</name>
</gene>
<dbReference type="PROSITE" id="PS50112">
    <property type="entry name" value="PAS"/>
    <property type="match status" value="1"/>
</dbReference>
<sequence length="679" mass="74027">MTKADLPLGEVRILHLEDSALDADLICEFLRSEGMDCFIHRVWTRDEFRTALERERFDLILADHQLPNFDGEAALDIALEIAPQTPFIFVSGTLGEDVAVEAVKRGATDYVVKQRLERLFSVAKRGIVEAREREERRRAEAALRESERNFSTLVDAMPQLCWMANADGRITWYNRRWHEYTGTHPEDMDSWDGESVHDPAVLPTVQNGWRHSIETGEPFEMTFPLRGADGVFRPFLTRAVPVHDAESKVVRWLGTNTDVSAQYEAEAALKRLNEELESRVVAAIAEREQVLAQLGEVQKLETIGQLTGGVAHDFNNLLTPIMGNLDLLRQRLDGDDRGQRLLSGALKAAERAKTLVQRLLAFARKQVLEATAVDTAELVGGVTELIGRSIGPKVDIKVNAAPNLPPARVDPNQLELALLNLAVNARDAMPNGGVITVDIDAHDIGPDHPTGLRHGKYVRLSVIDTGAGMDSATMKRAIEPFFSTKGVGKGTGLGLSMVHGLAAQSGGALLLWSTPGQGTRADIWLPATSGMPEALRRDSTGDFPHTRPLAILLVDDEELVRTGTSEMLKDMGHSVTEASSASNALELLCGGLRPDLVVTDYLMPGMTGLDLAAAIRQMPSAPPILLLTGYAQLAGHEAGDLPLLPKPFRQSELAERLARIVSEGIGRESTDPCVARAAG</sequence>
<dbReference type="InterPro" id="IPR005467">
    <property type="entry name" value="His_kinase_dom"/>
</dbReference>
<feature type="domain" description="PAC" evidence="9">
    <location>
        <begin position="219"/>
        <end position="271"/>
    </location>
</feature>
<dbReference type="InterPro" id="IPR036890">
    <property type="entry name" value="HATPase_C_sf"/>
</dbReference>
<dbReference type="SMART" id="SM00448">
    <property type="entry name" value="REC"/>
    <property type="match status" value="2"/>
</dbReference>
<organism evidence="10 11">
    <name type="scientific">Sphingomonas changbaiensis NBRC 104936</name>
    <dbReference type="NCBI Taxonomy" id="1219043"/>
    <lineage>
        <taxon>Bacteria</taxon>
        <taxon>Pseudomonadati</taxon>
        <taxon>Pseudomonadota</taxon>
        <taxon>Alphaproteobacteria</taxon>
        <taxon>Sphingomonadales</taxon>
        <taxon>Sphingomonadaceae</taxon>
        <taxon>Sphingomonas</taxon>
    </lineage>
</organism>
<evidence type="ECO:0000259" key="9">
    <source>
        <dbReference type="PROSITE" id="PS50113"/>
    </source>
</evidence>
<dbReference type="PROSITE" id="PS50113">
    <property type="entry name" value="PAC"/>
    <property type="match status" value="1"/>
</dbReference>
<dbReference type="InterPro" id="IPR001610">
    <property type="entry name" value="PAC"/>
</dbReference>
<dbReference type="InterPro" id="IPR000014">
    <property type="entry name" value="PAS"/>
</dbReference>
<dbReference type="Gene3D" id="1.10.287.130">
    <property type="match status" value="1"/>
</dbReference>
<dbReference type="InterPro" id="IPR013656">
    <property type="entry name" value="PAS_4"/>
</dbReference>
<keyword evidence="3 4" id="KW-0597">Phosphoprotein</keyword>
<feature type="modified residue" description="4-aspartylphosphate" evidence="4">
    <location>
        <position position="600"/>
    </location>
</feature>
<dbReference type="InterPro" id="IPR001789">
    <property type="entry name" value="Sig_transdc_resp-reg_receiver"/>
</dbReference>
<comment type="catalytic activity">
    <reaction evidence="1">
        <text>ATP + protein L-histidine = ADP + protein N-phospho-L-histidine.</text>
        <dbReference type="EC" id="2.7.13.3"/>
    </reaction>
</comment>
<dbReference type="SMART" id="SM00387">
    <property type="entry name" value="HATPase_c"/>
    <property type="match status" value="1"/>
</dbReference>
<feature type="domain" description="Response regulatory" evidence="7">
    <location>
        <begin position="12"/>
        <end position="128"/>
    </location>
</feature>
<dbReference type="Pfam" id="PF02518">
    <property type="entry name" value="HATPase_c"/>
    <property type="match status" value="1"/>
</dbReference>